<sequence length="293" mass="32139">MPREAEPSLNERAFVLQALQEDIRIDGRALDEFRGIDLKFGPEYGVADVRLGKTRVIARISAEVTTPFPDRKFDGVFTIVTELSPLASPAFEVGRQTEQEVILSRILEKAIRRSNALDTEALCLIAGQAVWSIRADVHVVDHDGGLVDASCIAVMAALKHFRRPDATVSGEGHLTVFTMAERVPVPLSLMHDPLCVSFSFYHGGEVSLVDATLQEEQLREGELIISMNRHGEVCQLAKLGGVPVDALTLLSCTNTALVKVKDLTALINKKLDEDAKRRNLGGLMTELSAENER</sequence>
<dbReference type="GeneID" id="28898882"/>
<dbReference type="GO" id="GO:0005730">
    <property type="term" value="C:nucleolus"/>
    <property type="evidence" value="ECO:0007669"/>
    <property type="project" value="UniProtKB-SubCell"/>
</dbReference>
<evidence type="ECO:0000256" key="2">
    <source>
        <dbReference type="ARBA" id="ARBA00004604"/>
    </source>
</evidence>
<dbReference type="GO" id="GO:0034476">
    <property type="term" value="P:U5 snRNA 3'-end processing"/>
    <property type="evidence" value="ECO:0007669"/>
    <property type="project" value="EnsemblFungi"/>
</dbReference>
<dbReference type="GO" id="GO:0071038">
    <property type="term" value="P:TRAMP-dependent tRNA surveillance pathway"/>
    <property type="evidence" value="ECO:0007669"/>
    <property type="project" value="EnsemblFungi"/>
</dbReference>
<dbReference type="GO" id="GO:0016075">
    <property type="term" value="P:rRNA catabolic process"/>
    <property type="evidence" value="ECO:0007669"/>
    <property type="project" value="TreeGrafter"/>
</dbReference>
<dbReference type="Pfam" id="PF01138">
    <property type="entry name" value="RNase_PH"/>
    <property type="match status" value="1"/>
</dbReference>
<dbReference type="OMA" id="GPQFENG"/>
<dbReference type="InterPro" id="IPR027408">
    <property type="entry name" value="PNPase/RNase_PH_dom_sf"/>
</dbReference>
<keyword evidence="7" id="KW-0271">Exosome</keyword>
<evidence type="ECO:0000256" key="1">
    <source>
        <dbReference type="ARBA" id="ARBA00004496"/>
    </source>
</evidence>
<feature type="domain" description="Exoribonuclease phosphorolytic" evidence="11">
    <location>
        <begin position="32"/>
        <end position="164"/>
    </location>
</feature>
<evidence type="ECO:0000256" key="5">
    <source>
        <dbReference type="ARBA" id="ARBA00022490"/>
    </source>
</evidence>
<keyword evidence="13" id="KW-0378">Hydrolase</keyword>
<dbReference type="Proteomes" id="UP000076632">
    <property type="component" value="Unassembled WGS sequence"/>
</dbReference>
<dbReference type="InterPro" id="IPR050590">
    <property type="entry name" value="Exosome_comp_Rrp42_subfam"/>
</dbReference>
<keyword evidence="13" id="KW-0255">Endonuclease</keyword>
<dbReference type="GO" id="GO:0000467">
    <property type="term" value="P:exonucleolytic trimming to generate mature 3'-end of 5.8S rRNA from tricistronic rRNA transcript (SSU-rRNA, 5.8S rRNA, LSU-rRNA)"/>
    <property type="evidence" value="ECO:0007669"/>
    <property type="project" value="EnsemblFungi"/>
</dbReference>
<dbReference type="OrthoDB" id="10264038at2759"/>
<evidence type="ECO:0000259" key="12">
    <source>
        <dbReference type="Pfam" id="PF03725"/>
    </source>
</evidence>
<evidence type="ECO:0000256" key="7">
    <source>
        <dbReference type="ARBA" id="ARBA00022835"/>
    </source>
</evidence>
<feature type="domain" description="Exoribonuclease phosphorolytic" evidence="12">
    <location>
        <begin position="193"/>
        <end position="257"/>
    </location>
</feature>
<dbReference type="FunFam" id="3.30.230.70:FF:000005">
    <property type="entry name" value="Exosome complex component RRP45"/>
    <property type="match status" value="1"/>
</dbReference>
<keyword evidence="5" id="KW-0963">Cytoplasm</keyword>
<evidence type="ECO:0000256" key="3">
    <source>
        <dbReference type="ARBA" id="ARBA00006678"/>
    </source>
</evidence>
<dbReference type="GO" id="GO:0034475">
    <property type="term" value="P:U4 snRNA 3'-end processing"/>
    <property type="evidence" value="ECO:0007669"/>
    <property type="project" value="EnsemblFungi"/>
</dbReference>
<dbReference type="AlphaFoldDB" id="A0A165FXE1"/>
<proteinExistence type="inferred from homology"/>
<dbReference type="FunCoup" id="A0A165FXE1">
    <property type="interactions" value="908"/>
</dbReference>
<evidence type="ECO:0000256" key="4">
    <source>
        <dbReference type="ARBA" id="ARBA00019572"/>
    </source>
</evidence>
<dbReference type="GO" id="GO:0071035">
    <property type="term" value="P:nuclear polyadenylation-dependent rRNA catabolic process"/>
    <property type="evidence" value="ECO:0007669"/>
    <property type="project" value="EnsemblFungi"/>
</dbReference>
<dbReference type="PANTHER" id="PTHR11097:SF14">
    <property type="entry name" value="EXOSOME COMPLEX COMPONENT RRP45"/>
    <property type="match status" value="1"/>
</dbReference>
<keyword evidence="8" id="KW-0694">RNA-binding</keyword>
<dbReference type="RefSeq" id="XP_018187054.1">
    <property type="nucleotide sequence ID" value="XM_018333745.1"/>
</dbReference>
<dbReference type="InterPro" id="IPR020568">
    <property type="entry name" value="Ribosomal_Su5_D2-typ_SF"/>
</dbReference>
<evidence type="ECO:0000256" key="9">
    <source>
        <dbReference type="ARBA" id="ARBA00023242"/>
    </source>
</evidence>
<evidence type="ECO:0000256" key="10">
    <source>
        <dbReference type="ARBA" id="ARBA00077933"/>
    </source>
</evidence>
<protein>
    <recommendedName>
        <fullName evidence="4">Exosome complex component RRP45</fullName>
    </recommendedName>
    <alternativeName>
        <fullName evidence="10">Ribosomal RNA-processing protein 45</fullName>
    </alternativeName>
</protein>
<dbReference type="PANTHER" id="PTHR11097">
    <property type="entry name" value="EXOSOME COMPLEX EXONUCLEASE RIBOSOMAL RNA PROCESSING PROTEIN"/>
    <property type="match status" value="1"/>
</dbReference>
<dbReference type="Pfam" id="PF03725">
    <property type="entry name" value="RNase_PH_C"/>
    <property type="match status" value="1"/>
</dbReference>
<reference evidence="13 14" key="1">
    <citation type="journal article" date="2016" name="Fungal Biol.">
        <title>The genome of Xylona heveae provides a window into fungal endophytism.</title>
        <authorList>
            <person name="Gazis R."/>
            <person name="Kuo A."/>
            <person name="Riley R."/>
            <person name="LaButti K."/>
            <person name="Lipzen A."/>
            <person name="Lin J."/>
            <person name="Amirebrahimi M."/>
            <person name="Hesse C.N."/>
            <person name="Spatafora J.W."/>
            <person name="Henrissat B."/>
            <person name="Hainaut M."/>
            <person name="Grigoriev I.V."/>
            <person name="Hibbett D.S."/>
        </authorList>
    </citation>
    <scope>NUCLEOTIDE SEQUENCE [LARGE SCALE GENOMIC DNA]</scope>
    <source>
        <strain evidence="13 14">TC161</strain>
    </source>
</reference>
<keyword evidence="13" id="KW-0540">Nuclease</keyword>
<dbReference type="GO" id="GO:0000177">
    <property type="term" value="C:cytoplasmic exosome (RNase complex)"/>
    <property type="evidence" value="ECO:0007669"/>
    <property type="project" value="EnsemblFungi"/>
</dbReference>
<keyword evidence="14" id="KW-1185">Reference proteome</keyword>
<keyword evidence="6" id="KW-0698">rRNA processing</keyword>
<dbReference type="SUPFAM" id="SSF54211">
    <property type="entry name" value="Ribosomal protein S5 domain 2-like"/>
    <property type="match status" value="1"/>
</dbReference>
<evidence type="ECO:0000256" key="6">
    <source>
        <dbReference type="ARBA" id="ARBA00022552"/>
    </source>
</evidence>
<dbReference type="GO" id="GO:0034473">
    <property type="term" value="P:U1 snRNA 3'-end processing"/>
    <property type="evidence" value="ECO:0007669"/>
    <property type="project" value="EnsemblFungi"/>
</dbReference>
<dbReference type="STRING" id="1328760.A0A165FXE1"/>
<dbReference type="GO" id="GO:0071028">
    <property type="term" value="P:nuclear mRNA surveillance"/>
    <property type="evidence" value="ECO:0007669"/>
    <property type="project" value="TreeGrafter"/>
</dbReference>
<dbReference type="CDD" id="cd11368">
    <property type="entry name" value="RNase_PH_RRP45"/>
    <property type="match status" value="1"/>
</dbReference>
<dbReference type="Gene3D" id="3.30.230.70">
    <property type="entry name" value="GHMP Kinase, N-terminal domain"/>
    <property type="match status" value="1"/>
</dbReference>
<dbReference type="InParanoid" id="A0A165FXE1"/>
<comment type="subcellular location">
    <subcellularLocation>
        <location evidence="1">Cytoplasm</location>
    </subcellularLocation>
    <subcellularLocation>
        <location evidence="2">Nucleus</location>
        <location evidence="2">Nucleolus</location>
    </subcellularLocation>
</comment>
<accession>A0A165FXE1</accession>
<evidence type="ECO:0000259" key="11">
    <source>
        <dbReference type="Pfam" id="PF01138"/>
    </source>
</evidence>
<organism evidence="13 14">
    <name type="scientific">Xylona heveae (strain CBS 132557 / TC161)</name>
    <dbReference type="NCBI Taxonomy" id="1328760"/>
    <lineage>
        <taxon>Eukaryota</taxon>
        <taxon>Fungi</taxon>
        <taxon>Dikarya</taxon>
        <taxon>Ascomycota</taxon>
        <taxon>Pezizomycotina</taxon>
        <taxon>Xylonomycetes</taxon>
        <taxon>Xylonales</taxon>
        <taxon>Xylonaceae</taxon>
        <taxon>Xylona</taxon>
    </lineage>
</organism>
<keyword evidence="9" id="KW-0539">Nucleus</keyword>
<comment type="similarity">
    <text evidence="3">Belongs to the RNase PH family.</text>
</comment>
<evidence type="ECO:0000256" key="8">
    <source>
        <dbReference type="ARBA" id="ARBA00022884"/>
    </source>
</evidence>
<dbReference type="InterPro" id="IPR015847">
    <property type="entry name" value="ExoRNase_PH_dom2"/>
</dbReference>
<dbReference type="InterPro" id="IPR001247">
    <property type="entry name" value="ExoRNase_PH_dom1"/>
</dbReference>
<evidence type="ECO:0000313" key="13">
    <source>
        <dbReference type="EMBL" id="KZF21499.1"/>
    </source>
</evidence>
<gene>
    <name evidence="13" type="ORF">L228DRAFT_253461</name>
</gene>
<dbReference type="EMBL" id="KV407460">
    <property type="protein sequence ID" value="KZF21499.1"/>
    <property type="molecule type" value="Genomic_DNA"/>
</dbReference>
<dbReference type="GO" id="GO:0035925">
    <property type="term" value="F:mRNA 3'-UTR AU-rich region binding"/>
    <property type="evidence" value="ECO:0007669"/>
    <property type="project" value="TreeGrafter"/>
</dbReference>
<dbReference type="InterPro" id="IPR033100">
    <property type="entry name" value="Rrp45"/>
</dbReference>
<dbReference type="GO" id="GO:0004519">
    <property type="term" value="F:endonuclease activity"/>
    <property type="evidence" value="ECO:0007669"/>
    <property type="project" value="UniProtKB-KW"/>
</dbReference>
<name>A0A165FXE1_XYLHT</name>
<dbReference type="InterPro" id="IPR036345">
    <property type="entry name" value="ExoRNase_PH_dom2_sf"/>
</dbReference>
<dbReference type="SUPFAM" id="SSF55666">
    <property type="entry name" value="Ribonuclease PH domain 2-like"/>
    <property type="match status" value="1"/>
</dbReference>
<dbReference type="GO" id="GO:0000176">
    <property type="term" value="C:nuclear exosome (RNase complex)"/>
    <property type="evidence" value="ECO:0007669"/>
    <property type="project" value="EnsemblFungi"/>
</dbReference>
<evidence type="ECO:0000313" key="14">
    <source>
        <dbReference type="Proteomes" id="UP000076632"/>
    </source>
</evidence>